<reference evidence="2 3" key="1">
    <citation type="journal article" date="2013" name="Curr. Biol.">
        <title>The Genome of the Foraminiferan Reticulomyxa filosa.</title>
        <authorList>
            <person name="Glockner G."/>
            <person name="Hulsmann N."/>
            <person name="Schleicher M."/>
            <person name="Noegel A.A."/>
            <person name="Eichinger L."/>
            <person name="Gallinger C."/>
            <person name="Pawlowski J."/>
            <person name="Sierra R."/>
            <person name="Euteneuer U."/>
            <person name="Pillet L."/>
            <person name="Moustafa A."/>
            <person name="Platzer M."/>
            <person name="Groth M."/>
            <person name="Szafranski K."/>
            <person name="Schliwa M."/>
        </authorList>
    </citation>
    <scope>NUCLEOTIDE SEQUENCE [LARGE SCALE GENOMIC DNA]</scope>
</reference>
<dbReference type="EMBL" id="ASPP01046906">
    <property type="protein sequence ID" value="ETN98361.1"/>
    <property type="molecule type" value="Genomic_DNA"/>
</dbReference>
<evidence type="ECO:0000313" key="3">
    <source>
        <dbReference type="Proteomes" id="UP000023152"/>
    </source>
</evidence>
<evidence type="ECO:0000256" key="1">
    <source>
        <dbReference type="SAM" id="Coils"/>
    </source>
</evidence>
<accession>X6LB75</accession>
<keyword evidence="3" id="KW-1185">Reference proteome</keyword>
<proteinExistence type="predicted"/>
<comment type="caution">
    <text evidence="2">The sequence shown here is derived from an EMBL/GenBank/DDBJ whole genome shotgun (WGS) entry which is preliminary data.</text>
</comment>
<sequence length="382" mass="45224">MISRVTHFLLLLSSNEFDPERDKPQLFNLLQHLQNNNGHVANQLGKLIKKTILRTEYIYVWIAFLQRNPLLKDIKQLKKQAAGFNKKAENFTTLFLRKLKTKKYMLCFKLEEKKKSNKILPKKNFRDIHEEYEEPKEIEIMQELKKALETKEKEVFELTKEVQKYKEESLEITRELNSLKYVKAQLVREIEELKDAVKQHKVFKYTSHQALRIRTPPAEEEVQKQIKRWSRFNEADSCAIDLGSELEIARQLLLITPQSKSCINTEMHSFELSALQSEEYATDRPNNTEETTRIDFDSEQQQLLANVQKCKEHIQALNTQVDTLHNGNDEILKNRLELSDWNKELQQQINILKQKSQQQMYEHVTAIKVVKCQTKKKTFSDY</sequence>
<dbReference type="Proteomes" id="UP000023152">
    <property type="component" value="Unassembled WGS sequence"/>
</dbReference>
<feature type="coiled-coil region" evidence="1">
    <location>
        <begin position="141"/>
        <end position="196"/>
    </location>
</feature>
<organism evidence="2 3">
    <name type="scientific">Reticulomyxa filosa</name>
    <dbReference type="NCBI Taxonomy" id="46433"/>
    <lineage>
        <taxon>Eukaryota</taxon>
        <taxon>Sar</taxon>
        <taxon>Rhizaria</taxon>
        <taxon>Retaria</taxon>
        <taxon>Foraminifera</taxon>
        <taxon>Monothalamids</taxon>
        <taxon>Reticulomyxidae</taxon>
        <taxon>Reticulomyxa</taxon>
    </lineage>
</organism>
<protein>
    <submittedName>
        <fullName evidence="2">Uncharacterized protein</fullName>
    </submittedName>
</protein>
<keyword evidence="1" id="KW-0175">Coiled coil</keyword>
<evidence type="ECO:0000313" key="2">
    <source>
        <dbReference type="EMBL" id="ETN98361.1"/>
    </source>
</evidence>
<feature type="coiled-coil region" evidence="1">
    <location>
        <begin position="300"/>
        <end position="362"/>
    </location>
</feature>
<dbReference type="AlphaFoldDB" id="X6LB75"/>
<gene>
    <name evidence="2" type="ORF">RFI_39149</name>
</gene>
<name>X6LB75_RETFI</name>